<comment type="caution">
    <text evidence="2">The sequence shown here is derived from an EMBL/GenBank/DDBJ whole genome shotgun (WGS) entry which is preliminary data.</text>
</comment>
<dbReference type="InterPro" id="IPR058873">
    <property type="entry name" value="PDDEXK_GAPS4"/>
</dbReference>
<keyword evidence="3" id="KW-1185">Reference proteome</keyword>
<feature type="domain" description="GAPS4 PD-(D/E)XK nuclease" evidence="1">
    <location>
        <begin position="4"/>
        <end position="172"/>
    </location>
</feature>
<dbReference type="Pfam" id="PF26115">
    <property type="entry name" value="PDDEXK_GAPS4"/>
    <property type="match status" value="1"/>
</dbReference>
<evidence type="ECO:0000259" key="1">
    <source>
        <dbReference type="Pfam" id="PF26115"/>
    </source>
</evidence>
<name>A0A9X3R9U4_9BACI</name>
<dbReference type="AlphaFoldDB" id="A0A9X3R9U4"/>
<evidence type="ECO:0000313" key="2">
    <source>
        <dbReference type="EMBL" id="MCZ8533371.1"/>
    </source>
</evidence>
<dbReference type="EMBL" id="JAMKBI010000005">
    <property type="protein sequence ID" value="MCZ8533371.1"/>
    <property type="molecule type" value="Genomic_DNA"/>
</dbReference>
<dbReference type="Proteomes" id="UP001152172">
    <property type="component" value="Unassembled WGS sequence"/>
</dbReference>
<proteinExistence type="predicted"/>
<protein>
    <recommendedName>
        <fullName evidence="1">GAPS4 PD-(D/E)XK nuclease domain-containing protein</fullName>
    </recommendedName>
</protein>
<dbReference type="RefSeq" id="WP_269921767.1">
    <property type="nucleotide sequence ID" value="NZ_JAMKBI010000005.1"/>
</dbReference>
<organism evidence="2 3">
    <name type="scientific">Psychrobacillus psychrodurans</name>
    <dbReference type="NCBI Taxonomy" id="126157"/>
    <lineage>
        <taxon>Bacteria</taxon>
        <taxon>Bacillati</taxon>
        <taxon>Bacillota</taxon>
        <taxon>Bacilli</taxon>
        <taxon>Bacillales</taxon>
        <taxon>Bacillaceae</taxon>
        <taxon>Psychrobacillus</taxon>
    </lineage>
</organism>
<sequence length="313" mass="36279">MAGGEKAKSSGEYGEKIVGNLLKIIGWDGLDDGVTVPCIHNEAHSKDGKNSEKHGIDYVYQYKSALRDSTRQDILISVKCRDGYPKKEKTIRDRFKEFYEELIFGAECYPSSDPYQRKVPNTKKRSHSGVIFWIDRNRDDGRQYESLVEHLVNVRLQDNNALESVALIDNNRAQFLFESITYVNNTYGEENVEFFYIDTGLNNMNLVKKYSGKSLPVEYINSDVIPLHIEYGNTKILFLIVRDLFDKDTLKRLIGLAQDITRTWSNEIIIAFPDYNEFEHKQFCNDAILEFDDKKFTKLISVTTYKPDFRDEV</sequence>
<gene>
    <name evidence="2" type="ORF">M9R61_08515</name>
</gene>
<evidence type="ECO:0000313" key="3">
    <source>
        <dbReference type="Proteomes" id="UP001152172"/>
    </source>
</evidence>
<reference evidence="2" key="1">
    <citation type="submission" date="2022-05" db="EMBL/GenBank/DDBJ databases">
        <authorList>
            <person name="Colautti A."/>
            <person name="Iacumin L."/>
        </authorList>
    </citation>
    <scope>NUCLEOTIDE SEQUENCE</scope>
    <source>
        <strain evidence="2">DSM 30747</strain>
    </source>
</reference>
<accession>A0A9X3R9U4</accession>